<reference evidence="1" key="1">
    <citation type="submission" date="2024-06" db="EMBL/GenBank/DDBJ databases">
        <title>Complete Genome Sequence of mouse commensal type strain Neisseria musculi.</title>
        <authorList>
            <person name="Thapa E."/>
            <person name="Aluvathingal J."/>
            <person name="Nadendla S."/>
            <person name="Mehta A."/>
            <person name="Tettelin H."/>
            <person name="Weyand N.J."/>
        </authorList>
    </citation>
    <scope>NUCLEOTIDE SEQUENCE</scope>
    <source>
        <strain evidence="1">NW831</strain>
    </source>
</reference>
<sequence length="159" mass="17443">MANLPMYQNILACYPAVMARMAQVPGVSAVLEAADLEAVTSERRLKPQDGAVYVVFDGFTPDDTAGGKTILRERLSFSFILAKRQYSPNRLQYSQDGVGETLTAIKAAFQGFDPKDDNGRPLTAAPFTARAALPIAYHEGFAFFPMRFETAVTIKLTKE</sequence>
<evidence type="ECO:0000313" key="2">
    <source>
        <dbReference type="Proteomes" id="UP000516412"/>
    </source>
</evidence>
<gene>
    <name evidence="1" type="ORF">H7A79_1385</name>
</gene>
<keyword evidence="2" id="KW-1185">Reference proteome</keyword>
<evidence type="ECO:0000313" key="1">
    <source>
        <dbReference type="EMBL" id="QNT59909.1"/>
    </source>
</evidence>
<dbReference type="Proteomes" id="UP000516412">
    <property type="component" value="Chromosome"/>
</dbReference>
<dbReference type="Pfam" id="PF23840">
    <property type="entry name" value="Phage_tail_terminator"/>
    <property type="match status" value="1"/>
</dbReference>
<accession>A0A7H1ME44</accession>
<protein>
    <submittedName>
        <fullName evidence="1">Uncharacterized protein</fullName>
    </submittedName>
</protein>
<organism evidence="1 2">
    <name type="scientific">Neisseria musculi</name>
    <dbReference type="NCBI Taxonomy" id="1815583"/>
    <lineage>
        <taxon>Bacteria</taxon>
        <taxon>Pseudomonadati</taxon>
        <taxon>Pseudomonadota</taxon>
        <taxon>Betaproteobacteria</taxon>
        <taxon>Neisseriales</taxon>
        <taxon>Neisseriaceae</taxon>
        <taxon>Neisseria</taxon>
    </lineage>
</organism>
<dbReference type="KEGG" id="nmus:H7A79_1385"/>
<dbReference type="InterPro" id="IPR056912">
    <property type="entry name" value="Phage_JBD30_tail_term-like"/>
</dbReference>
<dbReference type="EMBL" id="CP060414">
    <property type="protein sequence ID" value="QNT59909.1"/>
    <property type="molecule type" value="Genomic_DNA"/>
</dbReference>
<proteinExistence type="predicted"/>
<dbReference type="AlphaFoldDB" id="A0A7H1ME44"/>
<name>A0A7H1ME44_9NEIS</name>